<dbReference type="InterPro" id="IPR038717">
    <property type="entry name" value="Tc1-like_DDE_dom"/>
</dbReference>
<feature type="domain" description="Tc1-like transposase DDE" evidence="3">
    <location>
        <begin position="217"/>
        <end position="353"/>
    </location>
</feature>
<dbReference type="InterPro" id="IPR009057">
    <property type="entry name" value="Homeodomain-like_sf"/>
</dbReference>
<dbReference type="EMBL" id="BGPR01127746">
    <property type="protein sequence ID" value="GBN37933.1"/>
    <property type="molecule type" value="Genomic_DNA"/>
</dbReference>
<dbReference type="PANTHER" id="PTHR46068">
    <property type="entry name" value="PROTEIN CBG27172"/>
    <property type="match status" value="1"/>
</dbReference>
<dbReference type="Pfam" id="PF13358">
    <property type="entry name" value="DDE_3"/>
    <property type="match status" value="1"/>
</dbReference>
<sequence length="393" mass="45706">MRSDDIVNVMYRENFPRFSQSACAQRFFNSEKAMQGNKIRRQIAFAELRSATSSVGSRRKKLLDDHVKRGKRRCEIVRLLNVPRQTASDAICRFKELGNHGRRPGSGRKHTVNASKNRKAIKKRVRRNPRVSMRKIARDMGISDRSVRRMAETELGLKPYKFQNVQLLTEKHKLVRLQRCRKLLRRAATIRWERFLFTDEKLFTVLQAHNSQNDRIWSVDAPGTSAIVEHRQHPKLVMVWGGICASGKTPLVFVDEGVKINHKVYRRDILEAAVLPWAKKHFGNVNWTFQQDSAPAHKVKKTQEWCKAHFPDMISSAAWPPYSPDLNPMDCSVWSILEYRACTKPHKSLDSLKQSIRREWDRVKIEDLWSIAENFNKRLRLCIAAKGGHFETN</sequence>
<evidence type="ECO:0000313" key="4">
    <source>
        <dbReference type="EMBL" id="GBN37933.1"/>
    </source>
</evidence>
<accession>A0A4Y2NG92</accession>
<evidence type="ECO:0000259" key="3">
    <source>
        <dbReference type="Pfam" id="PF13358"/>
    </source>
</evidence>
<keyword evidence="5" id="KW-1185">Reference proteome</keyword>
<evidence type="ECO:0000256" key="1">
    <source>
        <dbReference type="ARBA" id="ARBA00004123"/>
    </source>
</evidence>
<reference evidence="4 5" key="1">
    <citation type="journal article" date="2019" name="Sci. Rep.">
        <title>Orb-weaving spider Araneus ventricosus genome elucidates the spidroin gene catalogue.</title>
        <authorList>
            <person name="Kono N."/>
            <person name="Nakamura H."/>
            <person name="Ohtoshi R."/>
            <person name="Moran D.A.P."/>
            <person name="Shinohara A."/>
            <person name="Yoshida Y."/>
            <person name="Fujiwara M."/>
            <person name="Mori M."/>
            <person name="Tomita M."/>
            <person name="Arakawa K."/>
        </authorList>
    </citation>
    <scope>NUCLEOTIDE SEQUENCE [LARGE SCALE GENOMIC DNA]</scope>
</reference>
<dbReference type="AlphaFoldDB" id="A0A4Y2NG92"/>
<dbReference type="Proteomes" id="UP000499080">
    <property type="component" value="Unassembled WGS sequence"/>
</dbReference>
<dbReference type="InterPro" id="IPR036397">
    <property type="entry name" value="RNaseH_sf"/>
</dbReference>
<comment type="caution">
    <text evidence="4">The sequence shown here is derived from an EMBL/GenBank/DDBJ whole genome shotgun (WGS) entry which is preliminary data.</text>
</comment>
<proteinExistence type="predicted"/>
<dbReference type="GO" id="GO:0003676">
    <property type="term" value="F:nucleic acid binding"/>
    <property type="evidence" value="ECO:0007669"/>
    <property type="project" value="InterPro"/>
</dbReference>
<protein>
    <recommendedName>
        <fullName evidence="3">Tc1-like transposase DDE domain-containing protein</fullName>
    </recommendedName>
</protein>
<comment type="subcellular location">
    <subcellularLocation>
        <location evidence="1">Nucleus</location>
    </subcellularLocation>
</comment>
<name>A0A4Y2NG92_ARAVE</name>
<dbReference type="GO" id="GO:0005634">
    <property type="term" value="C:nucleus"/>
    <property type="evidence" value="ECO:0007669"/>
    <property type="project" value="UniProtKB-SubCell"/>
</dbReference>
<evidence type="ECO:0000313" key="5">
    <source>
        <dbReference type="Proteomes" id="UP000499080"/>
    </source>
</evidence>
<dbReference type="Gene3D" id="3.30.420.10">
    <property type="entry name" value="Ribonuclease H-like superfamily/Ribonuclease H"/>
    <property type="match status" value="1"/>
</dbReference>
<feature type="region of interest" description="Disordered" evidence="2">
    <location>
        <begin position="97"/>
        <end position="120"/>
    </location>
</feature>
<dbReference type="OrthoDB" id="9981685at2759"/>
<organism evidence="4 5">
    <name type="scientific">Araneus ventricosus</name>
    <name type="common">Orbweaver spider</name>
    <name type="synonym">Epeira ventricosa</name>
    <dbReference type="NCBI Taxonomy" id="182803"/>
    <lineage>
        <taxon>Eukaryota</taxon>
        <taxon>Metazoa</taxon>
        <taxon>Ecdysozoa</taxon>
        <taxon>Arthropoda</taxon>
        <taxon>Chelicerata</taxon>
        <taxon>Arachnida</taxon>
        <taxon>Araneae</taxon>
        <taxon>Araneomorphae</taxon>
        <taxon>Entelegynae</taxon>
        <taxon>Araneoidea</taxon>
        <taxon>Araneidae</taxon>
        <taxon>Araneus</taxon>
    </lineage>
</organism>
<dbReference type="PANTHER" id="PTHR46068:SF1">
    <property type="entry name" value="TRANSPOSASE IS30-LIKE HTH DOMAIN-CONTAINING PROTEIN"/>
    <property type="match status" value="1"/>
</dbReference>
<gene>
    <name evidence="4" type="ORF">AVEN_91194_1</name>
</gene>
<evidence type="ECO:0000256" key="2">
    <source>
        <dbReference type="SAM" id="MobiDB-lite"/>
    </source>
</evidence>
<feature type="compositionally biased region" description="Basic residues" evidence="2">
    <location>
        <begin position="100"/>
        <end position="120"/>
    </location>
</feature>
<dbReference type="SUPFAM" id="SSF46689">
    <property type="entry name" value="Homeodomain-like"/>
    <property type="match status" value="1"/>
</dbReference>